<reference evidence="1" key="1">
    <citation type="submission" date="2022-10" db="EMBL/GenBank/DDBJ databases">
        <title>Genome Sequence of Xylaria curta.</title>
        <authorList>
            <person name="Buettner E."/>
        </authorList>
    </citation>
    <scope>NUCLEOTIDE SEQUENCE</scope>
    <source>
        <strain evidence="1">Babe10</strain>
    </source>
</reference>
<gene>
    <name evidence="1" type="ORF">NUW58_g4303</name>
</gene>
<keyword evidence="2" id="KW-1185">Reference proteome</keyword>
<organism evidence="1 2">
    <name type="scientific">Xylaria curta</name>
    <dbReference type="NCBI Taxonomy" id="42375"/>
    <lineage>
        <taxon>Eukaryota</taxon>
        <taxon>Fungi</taxon>
        <taxon>Dikarya</taxon>
        <taxon>Ascomycota</taxon>
        <taxon>Pezizomycotina</taxon>
        <taxon>Sordariomycetes</taxon>
        <taxon>Xylariomycetidae</taxon>
        <taxon>Xylariales</taxon>
        <taxon>Xylariaceae</taxon>
        <taxon>Xylaria</taxon>
    </lineage>
</organism>
<sequence length="625" mass="71025">MNPTVYQPLSREKRELRLARIKPAPYDDHPNHLIEVTLKHAPLSNPPTFAALSYTWGDEQDKTIILLNAIPTLVRRNLYVALLRLQKRASDNWIWIDAICINQTDDIERSWQVNEMRSIFSLADRVYCWLDPAADDSDAALQILKRVAQEVEDAGMTMDDLEPFREAEGAIDEMRLALCTKLIDYDELNPKDGSCSQGAVIMESLLHRPYFSRVWTIQEFSLAKKCELLCGQSSLNSYTFDIAMKAIRLVNHYKSRLWPGTSFWGSKFFFPFNWAYLASKQLKVREAIVSGSPPGLYNIMRITTACPGRPLYAASDPRDIVFGVLGCAADAESLGLRADYRKPANQVFAEATKALIRQRKGYQLGYCNWLKDMKELPSWVPDWRRLGELGIKVYPVSYLCHFVADGGLLVDPPDDSDLGDWKILRSCGWYVDIVTSVMKSAERRVFDPYSPPYLVNCTQWLLEIVDFFQLDSLGRSDEAAVWRTVVQDQQTQGERTTPVWRNLAAQVFRGTQLKVEQLTPDQLEFIGDFGSEGSVENFTSNCLEWMEACCRFRTLFKTSSGKIGLGPEVVLPGDIVTILHGNDSPVILRPESDQYHSYVGEAYVHTIMDGEFAVTEPELKLFELV</sequence>
<evidence type="ECO:0000313" key="1">
    <source>
        <dbReference type="EMBL" id="KAJ2987818.1"/>
    </source>
</evidence>
<accession>A0ACC1P899</accession>
<protein>
    <submittedName>
        <fullName evidence="1">Uncharacterized protein</fullName>
    </submittedName>
</protein>
<dbReference type="EMBL" id="JAPDGR010000736">
    <property type="protein sequence ID" value="KAJ2987818.1"/>
    <property type="molecule type" value="Genomic_DNA"/>
</dbReference>
<comment type="caution">
    <text evidence="1">The sequence shown here is derived from an EMBL/GenBank/DDBJ whole genome shotgun (WGS) entry which is preliminary data.</text>
</comment>
<evidence type="ECO:0000313" key="2">
    <source>
        <dbReference type="Proteomes" id="UP001143856"/>
    </source>
</evidence>
<dbReference type="Proteomes" id="UP001143856">
    <property type="component" value="Unassembled WGS sequence"/>
</dbReference>
<proteinExistence type="predicted"/>
<name>A0ACC1P899_9PEZI</name>